<dbReference type="GO" id="GO:0006799">
    <property type="term" value="P:polyphosphate biosynthetic process"/>
    <property type="evidence" value="ECO:0007669"/>
    <property type="project" value="UniProtKB-ARBA"/>
</dbReference>
<evidence type="ECO:0000313" key="10">
    <source>
        <dbReference type="EMBL" id="KXT07073.1"/>
    </source>
</evidence>
<dbReference type="GO" id="GO:0008810">
    <property type="term" value="F:cellulase activity"/>
    <property type="evidence" value="ECO:0007669"/>
    <property type="project" value="UniProtKB-UniRule"/>
</dbReference>
<comment type="function">
    <text evidence="6">Lytic polysaccharide monooxygenase (LMPO) that depolymerizes crystalline and amorphous polysaccharides via the oxidation of scissile alpha- or beta-(1-4)-glycosidic bonds, yielding C1 and/or C4 oxidation products. Catalysis by LPMOs requires the reduction of the active-site copper from Cu(II) to Cu(I) by a reducing agent and H(2)O(2) or O(2) as a cosubstrate.</text>
</comment>
<dbReference type="PANTHER" id="PTHR46140">
    <property type="entry name" value="VACUOLAR TRANSPORTER CHAPERONE 1-RELATED"/>
    <property type="match status" value="1"/>
</dbReference>
<feature type="transmembrane region" description="Helical" evidence="8">
    <location>
        <begin position="1930"/>
        <end position="1949"/>
    </location>
</feature>
<dbReference type="GO" id="GO:0000329">
    <property type="term" value="C:fungal-type vacuole membrane"/>
    <property type="evidence" value="ECO:0007669"/>
    <property type="project" value="TreeGrafter"/>
</dbReference>
<proteinExistence type="predicted"/>
<dbReference type="GO" id="GO:0030248">
    <property type="term" value="F:cellulose binding"/>
    <property type="evidence" value="ECO:0007669"/>
    <property type="project" value="UniProtKB-UniRule"/>
</dbReference>
<name>A0A139HXE9_9PEZI</name>
<evidence type="ECO:0000259" key="9">
    <source>
        <dbReference type="PROSITE" id="PS51382"/>
    </source>
</evidence>
<dbReference type="InterPro" id="IPR058564">
    <property type="entry name" value="TPR_TRAPPC9_Trs120"/>
</dbReference>
<dbReference type="Pfam" id="PF08626">
    <property type="entry name" value="TRAPPC9-Trs120"/>
    <property type="match status" value="1"/>
</dbReference>
<evidence type="ECO:0000256" key="8">
    <source>
        <dbReference type="SAM" id="Phobius"/>
    </source>
</evidence>
<feature type="compositionally biased region" description="Low complexity" evidence="7">
    <location>
        <begin position="1250"/>
        <end position="1259"/>
    </location>
</feature>
<dbReference type="InterPro" id="IPR058563">
    <property type="entry name" value="Trs120_TRAPPC9_N"/>
</dbReference>
<comment type="subcellular location">
    <subcellularLocation>
        <location evidence="6">Secreted</location>
    </subcellularLocation>
    <subcellularLocation>
        <location evidence="1">Vacuole membrane</location>
        <topology evidence="1">Multi-pass membrane protein</topology>
    </subcellularLocation>
</comment>
<keyword evidence="6" id="KW-0136">Cellulose degradation</keyword>
<evidence type="ECO:0000313" key="11">
    <source>
        <dbReference type="Proteomes" id="UP000070133"/>
    </source>
</evidence>
<dbReference type="CDD" id="cd14480">
    <property type="entry name" value="SPX_VTC2_like"/>
    <property type="match status" value="1"/>
</dbReference>
<keyword evidence="6" id="KW-0119">Carbohydrate metabolism</keyword>
<dbReference type="InterPro" id="IPR042267">
    <property type="entry name" value="VTC_sf"/>
</dbReference>
<evidence type="ECO:0000256" key="1">
    <source>
        <dbReference type="ARBA" id="ARBA00004128"/>
    </source>
</evidence>
<dbReference type="Pfam" id="PF26280">
    <property type="entry name" value="Ig_TRAPPC9-Trs120_2nd"/>
    <property type="match status" value="1"/>
</dbReference>
<comment type="catalytic activity">
    <reaction evidence="6">
        <text>[(1-&gt;4)-beta-D-glucosyl]n+m + reduced acceptor + O2 = 4-dehydro-beta-D-glucosyl-[(1-&gt;4)-beta-D-glucosyl]n-1 + [(1-&gt;4)-beta-D-glucosyl]m + acceptor + H2O.</text>
        <dbReference type="EC" id="1.14.99.56"/>
    </reaction>
</comment>
<dbReference type="CDD" id="cd21175">
    <property type="entry name" value="LPMO_AA9"/>
    <property type="match status" value="1"/>
</dbReference>
<keyword evidence="6" id="KW-1015">Disulfide bond</keyword>
<dbReference type="InterPro" id="IPR003807">
    <property type="entry name" value="DUF202"/>
</dbReference>
<keyword evidence="5 8" id="KW-0472">Membrane</keyword>
<dbReference type="InterPro" id="IPR051572">
    <property type="entry name" value="VTC_Complex_Subunit"/>
</dbReference>
<keyword evidence="6" id="KW-0624">Polysaccharide degradation</keyword>
<dbReference type="InterPro" id="IPR018966">
    <property type="entry name" value="VTC_domain"/>
</dbReference>
<dbReference type="InterPro" id="IPR058565">
    <property type="entry name" value="Ig_TRAPPC9_Trs120_1st"/>
</dbReference>
<comment type="caution">
    <text evidence="10">The sequence shown here is derived from an EMBL/GenBank/DDBJ whole genome shotgun (WGS) entry which is preliminary data.</text>
</comment>
<feature type="domain" description="SPX" evidence="9">
    <location>
        <begin position="1216"/>
        <end position="1382"/>
    </location>
</feature>
<feature type="compositionally biased region" description="Acidic residues" evidence="7">
    <location>
        <begin position="1818"/>
        <end position="1827"/>
    </location>
</feature>
<dbReference type="Pfam" id="PF03443">
    <property type="entry name" value="AA9"/>
    <property type="match status" value="1"/>
</dbReference>
<evidence type="ECO:0000256" key="6">
    <source>
        <dbReference type="RuleBase" id="RU368122"/>
    </source>
</evidence>
<feature type="transmembrane region" description="Helical" evidence="8">
    <location>
        <begin position="1900"/>
        <end position="1918"/>
    </location>
</feature>
<feature type="compositionally biased region" description="Polar residues" evidence="7">
    <location>
        <begin position="296"/>
        <end position="321"/>
    </location>
</feature>
<evidence type="ECO:0000256" key="2">
    <source>
        <dbReference type="ARBA" id="ARBA00022554"/>
    </source>
</evidence>
<keyword evidence="6" id="KW-0964">Secreted</keyword>
<sequence>MWQAKALATLWHDRIGKDAAAAGMDNFSPVRPAHISVLVLGVGQITRHAFTQCLQRLQQEASVLPLPDLSQASIDPNPHAAFLLPRTDARGSLIYSYTPSVPSAQHAQLSPYELYREPFLVLGVVDGRRNAIEHSAEELEGASAYLKERHPRVVHRQLVVLAENDEQDVSRISNAIVITHIDTPNHPSLRAAISLLSARFLVEFSTYALAVQASPTIQTPGQTARSLQRTTSLRDDERRARIGSGAGTPVSAAVSSPTDEPSSSPFVSKAPPHPATSFDHIPGAGPTSVTPRPDSRSSNQSKRAASQDRVSLQGFGSSTSQEKARVRGKARVGIVLGSIYMMAGHWSDALSILVEHTNKARSLGDHLWHAKGLEHLLVCMILLAWSGTEFQVPSICDPVAERTGSSTLARSTADARLAAEGMQRQIVRLSVVIPDLVRLILSLYRSGEGALELPFLVHSEAAVRVSRLLTLLIAAGGELTPAKLRPLILNSSNLQKSDDEETALTRQSSGVGRSKMLSRAVVADILAQALPSNEDGLSTIDHIRTLAGIASSYAVLGFARKKAIVIKELVIRLTQALIQARKLGAAEVGIHPAASLSIESGAETLLSIAEETGGINDLMSDISDIYGAALVPANRADPPSYIASKAFGNPALKRDLLRDLSGFCEASPDPYGVLSLTTSLLRIAGPSTAIGVPTDGITNLFTREDQMHLATVIHRTVAVSRHLGLTDVQAVYWDPFLVRKVELLQPAGQRAVIDKTKIHMADKLADQPLEPGNPFLYDPSASRPGTAAKQTFLLVQNEESECIITLQNPFDIPVDIESLELVTEGVELYSYYMPTTLGPLRFQKVVLMVCPKSAGTTKISGCRVKMQGCYPQVFPIVASAWSATEPMTLKDLGLAARAPHNAVTKDLKELGIEPELISATVIDELPTLTLENTAQLQSGLMLLEGESRSLELVLRNTGKITATVFEATDTGDVLRRDDEHKLKVRGLKHKRSKSFLPTTTVRPGDCISFRFRVEGRAGLSKTQANFYYSAADAAEAKHVRVVSAPVVMTVNAALQVHNLDITPGRDHDPNSLLVAFDIRNAWPKSVFYECFNKMAPRPQDTANAQEGQLSPGEIRRMHLDVHHNLKDMDYEGDIDSVRRNFLDQLHVSWRVEEHSGYVDLLRQVLTPESLEMIRGPPVNLMLDIANGVPSVSVGAFVTITAKLSNRGKPTGPFSNMRYGKTLERAVYAPWKDKYIDYAKLKKLLRDDDSAPSSPSTAEARSNRWTDEDESKFVDELVNVQLEKVHNFHKETYEKLRDRTAKCEAKLDSIAAAEDGANGSKKPVPSEEEKTKILKEVLVELDHITQETNELEKYSRINYTGFLKAVKKHDRKRGGSYRVRPLLQVRLAALPFNKEDYGPLLFRLSAMYSFVRNSLEGGDQANKASENEEGKEEYTSKKFWVHMDNLLEVKTMILRRLPVLVYNPQTSKVAEGNQPDPSITSIYFDNPAFELYTNKVDRSAGSSLRLRWYGQLKNRPEIWVEKKTVTEDERSHEARFTTKDKYVQPFINGEYHMEKQIKKLEDRAGPESNEVKGLKSSVEEIQDFIKTYDLQPVVRANYTRTAFQIPGDDHVRISLDTDLAFIREDAIDQDRPCRDPDTWHRSDIDSNEMEFPFSSIRKGEITRFPFAVLEVKLRNSQAKKSAEWIEDIMNSHLVKAAPRFSKFVHGVSTLFEDYVNTFPFWLSDMETDIRRDPQQAFEEEQAKKQKEMDDEFAVGSLLKSKVSVGSPAQRGERRGTAVLSPVGTPADSSFKRTPSNTESAKLLSPEGKTATAAPTQMDDVVEEPDDDDTGTHTHPTSRETLPGGLKNLFPGFSTSKYAQARRKRTQLPPGVSEPKEWIKDQGPVKVEAKVWLANQRTFIKWQHVSILLASLSLGLFNAAGPDNTVGKALGIVYTLIAVFAAAWGYGIYMWRHNLILKRSGKDFDAVAGPVVICVGLIVALCLNFGFKYRAVMQDRENQGHSSLLIQSGYLQNTIRAITMSFVKTVSILGSLAASVSAHGYVQGVVVAGTYYEGYSPSFQYQSPPPDVIGWSDPENLENGYVAPSAFADPDIICHLDATPGAISAKVAAGDTVELQWTIWPESHHGPVIDYLAKCSGSCSEVDKTTLEFFKISQGGLIDGSASPGKWASDELISNNNSWAVTIPTGIAAGNYVLRHEIIALHSAGDANGAQNYPQCINLEITSDGTDSPAGTLGTALYKEDDPGILINIYTSLATYTIPGPSLYSGAASAPSQTLASITSDAPVETGSATSYVAASTTAPASSAAATTSAAQAPASSSSYVEATSIPASSVAGANATEASSTYVESAGAAVTVTSECTTTIFATVTAYDGEASVTAAPESAIASLISAVPSEALTSTIPTTIVPTGTASAASPTGYSSGETEWGSRPSKPLPAGWTLKDLLEWVAYLMKQSWSGKRKHAREFSVDEYENTVAIYGEYEPPALPYIP</sequence>
<feature type="region of interest" description="Disordered" evidence="7">
    <location>
        <begin position="1246"/>
        <end position="1265"/>
    </location>
</feature>
<feature type="region of interest" description="Disordered" evidence="7">
    <location>
        <begin position="2403"/>
        <end position="2425"/>
    </location>
</feature>
<dbReference type="EMBL" id="LFZN01000003">
    <property type="protein sequence ID" value="KXT07073.1"/>
    <property type="molecule type" value="Genomic_DNA"/>
</dbReference>
<dbReference type="Gene3D" id="3.20.100.30">
    <property type="entry name" value="VTC, catalytic tunnel domain"/>
    <property type="match status" value="1"/>
</dbReference>
<evidence type="ECO:0000256" key="4">
    <source>
        <dbReference type="ARBA" id="ARBA00022989"/>
    </source>
</evidence>
<keyword evidence="11" id="KW-1185">Reference proteome</keyword>
<accession>A0A139HXE9</accession>
<evidence type="ECO:0000256" key="3">
    <source>
        <dbReference type="ARBA" id="ARBA00022692"/>
    </source>
</evidence>
<dbReference type="GO" id="GO:0005576">
    <property type="term" value="C:extracellular region"/>
    <property type="evidence" value="ECO:0007669"/>
    <property type="project" value="UniProtKB-SubCell"/>
</dbReference>
<dbReference type="Proteomes" id="UP000070133">
    <property type="component" value="Unassembled WGS sequence"/>
</dbReference>
<feature type="compositionally biased region" description="Polar residues" evidence="7">
    <location>
        <begin position="217"/>
        <end position="231"/>
    </location>
</feature>
<dbReference type="GO" id="GO:0033254">
    <property type="term" value="C:vacuolar transporter chaperone complex"/>
    <property type="evidence" value="ECO:0007669"/>
    <property type="project" value="TreeGrafter"/>
</dbReference>
<keyword evidence="2" id="KW-0926">Vacuole</keyword>
<dbReference type="Pfam" id="PF02656">
    <property type="entry name" value="DUF202"/>
    <property type="match status" value="1"/>
</dbReference>
<keyword evidence="4 8" id="KW-1133">Transmembrane helix</keyword>
<dbReference type="GO" id="GO:0030245">
    <property type="term" value="P:cellulose catabolic process"/>
    <property type="evidence" value="ECO:0007669"/>
    <property type="project" value="UniProtKB-UniRule"/>
</dbReference>
<dbReference type="Pfam" id="PF09359">
    <property type="entry name" value="VTC"/>
    <property type="match status" value="1"/>
</dbReference>
<feature type="transmembrane region" description="Helical" evidence="8">
    <location>
        <begin position="1964"/>
        <end position="1985"/>
    </location>
</feature>
<dbReference type="PROSITE" id="PS51382">
    <property type="entry name" value="SPX"/>
    <property type="match status" value="1"/>
</dbReference>
<dbReference type="EC" id="1.14.99.56" evidence="6"/>
<evidence type="ECO:0000256" key="7">
    <source>
        <dbReference type="SAM" id="MobiDB-lite"/>
    </source>
</evidence>
<dbReference type="STRING" id="321146.A0A139HXE9"/>
<feature type="region of interest" description="Disordered" evidence="7">
    <location>
        <begin position="217"/>
        <end position="323"/>
    </location>
</feature>
<evidence type="ECO:0000256" key="5">
    <source>
        <dbReference type="ARBA" id="ARBA00023136"/>
    </source>
</evidence>
<dbReference type="InterPro" id="IPR005103">
    <property type="entry name" value="AA9_LPMO"/>
</dbReference>
<gene>
    <name evidence="10" type="ORF">AC578_2398</name>
</gene>
<feature type="region of interest" description="Disordered" evidence="7">
    <location>
        <begin position="1762"/>
        <end position="1849"/>
    </location>
</feature>
<organism evidence="10 11">
    <name type="scientific">Pseudocercospora eumusae</name>
    <dbReference type="NCBI Taxonomy" id="321146"/>
    <lineage>
        <taxon>Eukaryota</taxon>
        <taxon>Fungi</taxon>
        <taxon>Dikarya</taxon>
        <taxon>Ascomycota</taxon>
        <taxon>Pezizomycotina</taxon>
        <taxon>Dothideomycetes</taxon>
        <taxon>Dothideomycetidae</taxon>
        <taxon>Mycosphaerellales</taxon>
        <taxon>Mycosphaerellaceae</taxon>
        <taxon>Pseudocercospora</taxon>
    </lineage>
</organism>
<feature type="compositionally biased region" description="Polar residues" evidence="7">
    <location>
        <begin position="253"/>
        <end position="266"/>
    </location>
</feature>
<dbReference type="InterPro" id="IPR004331">
    <property type="entry name" value="SPX_dom"/>
</dbReference>
<dbReference type="Pfam" id="PF26251">
    <property type="entry name" value="TPR_TRAPPC9-Trs120"/>
    <property type="match status" value="1"/>
</dbReference>
<protein>
    <recommendedName>
        <fullName evidence="6">AA9 family lytic polysaccharide monooxygenase</fullName>
        <ecNumber evidence="6">1.14.99.56</ecNumber>
    </recommendedName>
    <alternativeName>
        <fullName evidence="6">Endo-beta-1,4-glucanase</fullName>
    </alternativeName>
    <alternativeName>
        <fullName evidence="6">Glycosyl hydrolase 61 family protein</fullName>
    </alternativeName>
</protein>
<reference evidence="10 11" key="1">
    <citation type="submission" date="2015-07" db="EMBL/GenBank/DDBJ databases">
        <title>Comparative genomics of the Sigatoka disease complex on banana suggests a link between parallel evolutionary changes in Pseudocercospora fijiensis and Pseudocercospora eumusae and increased virulence on the banana host.</title>
        <authorList>
            <person name="Chang T.-C."/>
            <person name="Salvucci A."/>
            <person name="Crous P.W."/>
            <person name="Stergiopoulos I."/>
        </authorList>
    </citation>
    <scope>NUCLEOTIDE SEQUENCE [LARGE SCALE GENOMIC DNA]</scope>
    <source>
        <strain evidence="10 11">CBS 114824</strain>
    </source>
</reference>
<dbReference type="PANTHER" id="PTHR46140:SF2">
    <property type="entry name" value="VACUOLAR TRANSPORTER CHAPERONE 3 COMPLEX SUBUNIT 3-RELATED"/>
    <property type="match status" value="1"/>
</dbReference>
<dbReference type="FunFam" id="3.20.100.30:FF:000002">
    <property type="entry name" value="Vacuolar transporter chaperone"/>
    <property type="match status" value="1"/>
</dbReference>
<keyword evidence="3 8" id="KW-0812">Transmembrane</keyword>
<comment type="domain">
    <text evidence="6">Has a modular structure: an endo-beta-1,4-glucanase catalytic module at the N-terminus, a linker rich in serines and threonines, and a C-terminal carbohydrate-binding module (CBM).</text>
</comment>
<feature type="compositionally biased region" description="Polar residues" evidence="7">
    <location>
        <begin position="2403"/>
        <end position="2418"/>
    </location>
</feature>
<dbReference type="Pfam" id="PF26254">
    <property type="entry name" value="Ig_TRAPPC9-Trs120_1st"/>
    <property type="match status" value="1"/>
</dbReference>
<dbReference type="Gene3D" id="2.70.50.70">
    <property type="match status" value="1"/>
</dbReference>
<dbReference type="OrthoDB" id="27962at2759"/>